<dbReference type="Gene3D" id="3.40.50.1000">
    <property type="entry name" value="HAD superfamily/HAD-like"/>
    <property type="match status" value="1"/>
</dbReference>
<protein>
    <submittedName>
        <fullName evidence="1">Uncharacterized protein</fullName>
    </submittedName>
</protein>
<dbReference type="EMBL" id="BARU01047458">
    <property type="protein sequence ID" value="GAH99467.1"/>
    <property type="molecule type" value="Genomic_DNA"/>
</dbReference>
<comment type="caution">
    <text evidence="1">The sequence shown here is derived from an EMBL/GenBank/DDBJ whole genome shotgun (WGS) entry which is preliminary data.</text>
</comment>
<accession>X1JZ74</accession>
<organism evidence="1">
    <name type="scientific">marine sediment metagenome</name>
    <dbReference type="NCBI Taxonomy" id="412755"/>
    <lineage>
        <taxon>unclassified sequences</taxon>
        <taxon>metagenomes</taxon>
        <taxon>ecological metagenomes</taxon>
    </lineage>
</organism>
<gene>
    <name evidence="1" type="ORF">S03H2_71105</name>
</gene>
<name>X1JZ74_9ZZZZ</name>
<dbReference type="AlphaFoldDB" id="X1JZ74"/>
<dbReference type="InterPro" id="IPR023214">
    <property type="entry name" value="HAD_sf"/>
</dbReference>
<reference evidence="1" key="1">
    <citation type="journal article" date="2014" name="Front. Microbiol.">
        <title>High frequency of phylogenetically diverse reductive dehalogenase-homologous genes in deep subseafloor sedimentary metagenomes.</title>
        <authorList>
            <person name="Kawai M."/>
            <person name="Futagami T."/>
            <person name="Toyoda A."/>
            <person name="Takaki Y."/>
            <person name="Nishi S."/>
            <person name="Hori S."/>
            <person name="Arai W."/>
            <person name="Tsubouchi T."/>
            <person name="Morono Y."/>
            <person name="Uchiyama I."/>
            <person name="Ito T."/>
            <person name="Fujiyama A."/>
            <person name="Inagaki F."/>
            <person name="Takami H."/>
        </authorList>
    </citation>
    <scope>NUCLEOTIDE SEQUENCE</scope>
    <source>
        <strain evidence="1">Expedition CK06-06</strain>
    </source>
</reference>
<evidence type="ECO:0000313" key="1">
    <source>
        <dbReference type="EMBL" id="GAH99467.1"/>
    </source>
</evidence>
<proteinExistence type="predicted"/>
<sequence>MRDAHPYVKANAHIILSAPGGHGAIREIAKLIEQKLAGGKECHM</sequence>